<keyword evidence="3" id="KW-1185">Reference proteome</keyword>
<reference evidence="2 3" key="1">
    <citation type="journal article" date="2019" name="Microorganisms">
        <title>Systematic Affiliation and Genome Analysis of Subtercola vilae DB165(T) with Particular Emphasis on Cold Adaptation of an Isolate from a High-Altitude Cold Volcano Lake.</title>
        <authorList>
            <person name="Villalobos A.S."/>
            <person name="Wiese J."/>
            <person name="Imhoff J.F."/>
            <person name="Dorador C."/>
            <person name="Keller A."/>
            <person name="Hentschel U."/>
        </authorList>
    </citation>
    <scope>NUCLEOTIDE SEQUENCE [LARGE SCALE GENOMIC DNA]</scope>
    <source>
        <strain evidence="2 3">DB165</strain>
    </source>
</reference>
<name>A0A4T2BLA2_9MICO</name>
<organism evidence="2 3">
    <name type="scientific">Subtercola vilae</name>
    <dbReference type="NCBI Taxonomy" id="2056433"/>
    <lineage>
        <taxon>Bacteria</taxon>
        <taxon>Bacillati</taxon>
        <taxon>Actinomycetota</taxon>
        <taxon>Actinomycetes</taxon>
        <taxon>Micrococcales</taxon>
        <taxon>Microbacteriaceae</taxon>
        <taxon>Subtercola</taxon>
    </lineage>
</organism>
<proteinExistence type="predicted"/>
<dbReference type="EMBL" id="QYRT01000040">
    <property type="protein sequence ID" value="TIH32285.1"/>
    <property type="molecule type" value="Genomic_DNA"/>
</dbReference>
<evidence type="ECO:0000313" key="3">
    <source>
        <dbReference type="Proteomes" id="UP000306192"/>
    </source>
</evidence>
<dbReference type="Gene3D" id="3.10.180.10">
    <property type="entry name" value="2,3-Dihydroxybiphenyl 1,2-Dioxygenase, domain 1"/>
    <property type="match status" value="1"/>
</dbReference>
<dbReference type="RefSeq" id="WP_136643261.1">
    <property type="nucleotide sequence ID" value="NZ_QYRT01000040.1"/>
</dbReference>
<evidence type="ECO:0000313" key="2">
    <source>
        <dbReference type="EMBL" id="TIH32285.1"/>
    </source>
</evidence>
<dbReference type="SUPFAM" id="SSF54593">
    <property type="entry name" value="Glyoxalase/Bleomycin resistance protein/Dihydroxybiphenyl dioxygenase"/>
    <property type="match status" value="1"/>
</dbReference>
<dbReference type="Proteomes" id="UP000306192">
    <property type="component" value="Unassembled WGS sequence"/>
</dbReference>
<dbReference type="AlphaFoldDB" id="A0A4T2BLA2"/>
<protein>
    <submittedName>
        <fullName evidence="2">VOC family protein</fullName>
    </submittedName>
</protein>
<dbReference type="PANTHER" id="PTHR33990:SF1">
    <property type="entry name" value="PROTEIN YJDN"/>
    <property type="match status" value="1"/>
</dbReference>
<dbReference type="InterPro" id="IPR029068">
    <property type="entry name" value="Glyas_Bleomycin-R_OHBP_Dase"/>
</dbReference>
<dbReference type="PANTHER" id="PTHR33990">
    <property type="entry name" value="PROTEIN YJDN-RELATED"/>
    <property type="match status" value="1"/>
</dbReference>
<sequence>MTSTLNPYISFSDTAREALDFYQSVFGGDIVRSTFGDMNPNEDPADADKIMHSQLTTPSGFTLMASDTPATMQYTPGNNISVSLSGFAPDSAELTGFWHALTEGATITAPLNVAPWGDTFGMLIDRFGINWLVNISAAPAAPAAPAAA</sequence>
<dbReference type="CDD" id="cd06588">
    <property type="entry name" value="PhnB_like"/>
    <property type="match status" value="1"/>
</dbReference>
<accession>A0A4T2BLA2</accession>
<feature type="domain" description="PhnB-like" evidence="1">
    <location>
        <begin position="6"/>
        <end position="133"/>
    </location>
</feature>
<dbReference type="InterPro" id="IPR028973">
    <property type="entry name" value="PhnB-like"/>
</dbReference>
<dbReference type="Pfam" id="PF06983">
    <property type="entry name" value="3-dmu-9_3-mt"/>
    <property type="match status" value="1"/>
</dbReference>
<dbReference type="OrthoDB" id="9795306at2"/>
<evidence type="ECO:0000259" key="1">
    <source>
        <dbReference type="Pfam" id="PF06983"/>
    </source>
</evidence>
<comment type="caution">
    <text evidence="2">The sequence shown here is derived from an EMBL/GenBank/DDBJ whole genome shotgun (WGS) entry which is preliminary data.</text>
</comment>
<gene>
    <name evidence="2" type="ORF">D4765_15705</name>
</gene>